<gene>
    <name evidence="2" type="ORF">M5D96_006020</name>
</gene>
<evidence type="ECO:0000313" key="3">
    <source>
        <dbReference type="Proteomes" id="UP001059596"/>
    </source>
</evidence>
<feature type="region of interest" description="Disordered" evidence="1">
    <location>
        <begin position="1"/>
        <end position="67"/>
    </location>
</feature>
<dbReference type="Proteomes" id="UP001059596">
    <property type="component" value="Unassembled WGS sequence"/>
</dbReference>
<feature type="compositionally biased region" description="Low complexity" evidence="1">
    <location>
        <begin position="54"/>
        <end position="67"/>
    </location>
</feature>
<protein>
    <submittedName>
        <fullName evidence="2">Uncharacterized protein</fullName>
    </submittedName>
</protein>
<reference evidence="2" key="1">
    <citation type="journal article" date="2023" name="Genome Biol. Evol.">
        <title>Long-read-based Genome Assembly of Drosophila gunungcola Reveals Fewer Chemosensory Genes in Flower-breeding Species.</title>
        <authorList>
            <person name="Negi A."/>
            <person name="Liao B.Y."/>
            <person name="Yeh S.D."/>
        </authorList>
    </citation>
    <scope>NUCLEOTIDE SEQUENCE</scope>
    <source>
        <strain evidence="2">Sukarami</strain>
    </source>
</reference>
<dbReference type="AlphaFoldDB" id="A0A9Q0BRQ9"/>
<proteinExistence type="predicted"/>
<sequence length="81" mass="8371">MGPICSDPIISSNHTIPRGSEKGAEDGDGDSEAEPETGKQESKLQAQRRRKDNYSSSSNSSKGAAANKIGGGHLCIVLGSV</sequence>
<comment type="caution">
    <text evidence="2">The sequence shown here is derived from an EMBL/GenBank/DDBJ whole genome shotgun (WGS) entry which is preliminary data.</text>
</comment>
<evidence type="ECO:0000256" key="1">
    <source>
        <dbReference type="SAM" id="MobiDB-lite"/>
    </source>
</evidence>
<organism evidence="2 3">
    <name type="scientific">Drosophila gunungcola</name>
    <name type="common">fruit fly</name>
    <dbReference type="NCBI Taxonomy" id="103775"/>
    <lineage>
        <taxon>Eukaryota</taxon>
        <taxon>Metazoa</taxon>
        <taxon>Ecdysozoa</taxon>
        <taxon>Arthropoda</taxon>
        <taxon>Hexapoda</taxon>
        <taxon>Insecta</taxon>
        <taxon>Pterygota</taxon>
        <taxon>Neoptera</taxon>
        <taxon>Endopterygota</taxon>
        <taxon>Diptera</taxon>
        <taxon>Brachycera</taxon>
        <taxon>Muscomorpha</taxon>
        <taxon>Ephydroidea</taxon>
        <taxon>Drosophilidae</taxon>
        <taxon>Drosophila</taxon>
        <taxon>Sophophora</taxon>
    </lineage>
</organism>
<feature type="compositionally biased region" description="Acidic residues" evidence="1">
    <location>
        <begin position="26"/>
        <end position="35"/>
    </location>
</feature>
<name>A0A9Q0BRQ9_9MUSC</name>
<evidence type="ECO:0000313" key="2">
    <source>
        <dbReference type="EMBL" id="KAI8041751.1"/>
    </source>
</evidence>
<accession>A0A9Q0BRQ9</accession>
<keyword evidence="3" id="KW-1185">Reference proteome</keyword>
<dbReference type="EMBL" id="JAMKOV010000003">
    <property type="protein sequence ID" value="KAI8041751.1"/>
    <property type="molecule type" value="Genomic_DNA"/>
</dbReference>